<evidence type="ECO:0000256" key="1">
    <source>
        <dbReference type="ARBA" id="ARBA00004651"/>
    </source>
</evidence>
<dbReference type="STRING" id="1220578.FPE01S_03_06730"/>
<evidence type="ECO:0000256" key="3">
    <source>
        <dbReference type="ARBA" id="ARBA00022475"/>
    </source>
</evidence>
<feature type="transmembrane region" description="Helical" evidence="7">
    <location>
        <begin position="85"/>
        <end position="103"/>
    </location>
</feature>
<proteinExistence type="inferred from homology"/>
<feature type="transmembrane region" description="Helical" evidence="7">
    <location>
        <begin position="60"/>
        <end position="78"/>
    </location>
</feature>
<keyword evidence="10" id="KW-1185">Reference proteome</keyword>
<dbReference type="Pfam" id="PF02308">
    <property type="entry name" value="MgtC"/>
    <property type="match status" value="1"/>
</dbReference>
<dbReference type="OrthoDB" id="9811198at2"/>
<dbReference type="GO" id="GO:0005886">
    <property type="term" value="C:plasma membrane"/>
    <property type="evidence" value="ECO:0007669"/>
    <property type="project" value="UniProtKB-SubCell"/>
</dbReference>
<dbReference type="InterPro" id="IPR049177">
    <property type="entry name" value="MgtC_SapB_SrpB_YhiD_N"/>
</dbReference>
<comment type="subcellular location">
    <subcellularLocation>
        <location evidence="1">Cell membrane</location>
        <topology evidence="1">Multi-pass membrane protein</topology>
    </subcellularLocation>
</comment>
<feature type="transmembrane region" description="Helical" evidence="7">
    <location>
        <begin position="34"/>
        <end position="54"/>
    </location>
</feature>
<comment type="similarity">
    <text evidence="2">Belongs to the MgtC/SapB family.</text>
</comment>
<reference evidence="9 10" key="1">
    <citation type="submission" date="2015-04" db="EMBL/GenBank/DDBJ databases">
        <title>Whole genome shotgun sequence of Flavihumibacter petaseus NBRC 106054.</title>
        <authorList>
            <person name="Miyazawa S."/>
            <person name="Hosoyama A."/>
            <person name="Hashimoto M."/>
            <person name="Noguchi M."/>
            <person name="Tsuchikane K."/>
            <person name="Ohji S."/>
            <person name="Yamazoe A."/>
            <person name="Ichikawa N."/>
            <person name="Kimura A."/>
            <person name="Fujita N."/>
        </authorList>
    </citation>
    <scope>NUCLEOTIDE SEQUENCE [LARGE SCALE GENOMIC DNA]</scope>
    <source>
        <strain evidence="9 10">NBRC 106054</strain>
    </source>
</reference>
<dbReference type="PANTHER" id="PTHR33778:SF1">
    <property type="entry name" value="MAGNESIUM TRANSPORTER YHID-RELATED"/>
    <property type="match status" value="1"/>
</dbReference>
<dbReference type="PRINTS" id="PR01837">
    <property type="entry name" value="MGTCSAPBPROT"/>
</dbReference>
<keyword evidence="4 7" id="KW-0812">Transmembrane</keyword>
<comment type="caution">
    <text evidence="9">The sequence shown here is derived from an EMBL/GenBank/DDBJ whole genome shotgun (WGS) entry which is preliminary data.</text>
</comment>
<evidence type="ECO:0000313" key="10">
    <source>
        <dbReference type="Proteomes" id="UP000033121"/>
    </source>
</evidence>
<evidence type="ECO:0000256" key="5">
    <source>
        <dbReference type="ARBA" id="ARBA00022989"/>
    </source>
</evidence>
<dbReference type="PANTHER" id="PTHR33778">
    <property type="entry name" value="PROTEIN MGTC"/>
    <property type="match status" value="1"/>
</dbReference>
<gene>
    <name evidence="9" type="ORF">FPE01S_03_06730</name>
</gene>
<protein>
    <submittedName>
        <fullName evidence="9">MgtC family protein</fullName>
    </submittedName>
</protein>
<sequence>MENEVIIRFLIAALWGGVVGLEREFRSKAAGFRTMILISVGACLFTMLSMYIGAPASPDRIASNIVTGIGFLGAGVIFRGTDKVNGITTAATIWAVAAVGMGIGAGRYVAAASASVLMLIILAVLPYFEKLIDKLNQSRSYTVICKYSSGKAAALEAQFAKLGMAYKANRLVKEGDLLTLRWTIQGTAAKHQRLFEILATDPDIRRFEY</sequence>
<keyword evidence="6 7" id="KW-0472">Membrane</keyword>
<evidence type="ECO:0000256" key="4">
    <source>
        <dbReference type="ARBA" id="ARBA00022692"/>
    </source>
</evidence>
<dbReference type="RefSeq" id="WP_046370531.1">
    <property type="nucleotide sequence ID" value="NZ_BBWV01000003.1"/>
</dbReference>
<name>A0A0E9N481_9BACT</name>
<evidence type="ECO:0000256" key="7">
    <source>
        <dbReference type="SAM" id="Phobius"/>
    </source>
</evidence>
<organism evidence="9 10">
    <name type="scientific">Flavihumibacter petaseus NBRC 106054</name>
    <dbReference type="NCBI Taxonomy" id="1220578"/>
    <lineage>
        <taxon>Bacteria</taxon>
        <taxon>Pseudomonadati</taxon>
        <taxon>Bacteroidota</taxon>
        <taxon>Chitinophagia</taxon>
        <taxon>Chitinophagales</taxon>
        <taxon>Chitinophagaceae</taxon>
        <taxon>Flavihumibacter</taxon>
    </lineage>
</organism>
<dbReference type="InterPro" id="IPR003416">
    <property type="entry name" value="MgtC/SapB/SrpB/YhiD_fam"/>
</dbReference>
<evidence type="ECO:0000259" key="8">
    <source>
        <dbReference type="Pfam" id="PF02308"/>
    </source>
</evidence>
<feature type="domain" description="MgtC/SapB/SrpB/YhiD N-terminal" evidence="8">
    <location>
        <begin position="10"/>
        <end position="130"/>
    </location>
</feature>
<keyword evidence="5 7" id="KW-1133">Transmembrane helix</keyword>
<dbReference type="Proteomes" id="UP000033121">
    <property type="component" value="Unassembled WGS sequence"/>
</dbReference>
<evidence type="ECO:0000313" key="9">
    <source>
        <dbReference type="EMBL" id="GAO44634.1"/>
    </source>
</evidence>
<dbReference type="EMBL" id="BBWV01000003">
    <property type="protein sequence ID" value="GAO44634.1"/>
    <property type="molecule type" value="Genomic_DNA"/>
</dbReference>
<dbReference type="AlphaFoldDB" id="A0A0E9N481"/>
<feature type="transmembrane region" description="Helical" evidence="7">
    <location>
        <begin position="6"/>
        <end position="22"/>
    </location>
</feature>
<keyword evidence="3" id="KW-1003">Cell membrane</keyword>
<feature type="transmembrane region" description="Helical" evidence="7">
    <location>
        <begin position="109"/>
        <end position="128"/>
    </location>
</feature>
<accession>A0A0E9N481</accession>
<evidence type="ECO:0000256" key="6">
    <source>
        <dbReference type="ARBA" id="ARBA00023136"/>
    </source>
</evidence>
<evidence type="ECO:0000256" key="2">
    <source>
        <dbReference type="ARBA" id="ARBA00009298"/>
    </source>
</evidence>